<dbReference type="PANTHER" id="PTHR10209:SF885">
    <property type="entry name" value="2OG-FE(II) OXYGENASE FAMILY, PUTATIVE (AFU_ORTHOLOGUE AFUA_2G00750)-RELATED"/>
    <property type="match status" value="1"/>
</dbReference>
<evidence type="ECO:0000313" key="5">
    <source>
        <dbReference type="EnsemblPlants" id="Kaladp1000s0002.1.v1.1"/>
    </source>
</evidence>
<evidence type="ECO:0000256" key="1">
    <source>
        <dbReference type="ARBA" id="ARBA00022723"/>
    </source>
</evidence>
<evidence type="ECO:0000256" key="3">
    <source>
        <dbReference type="ARBA" id="ARBA00023004"/>
    </source>
</evidence>
<sequence length="206" mass="23127">MGAAAEVDPAYLLDPEHRPKPATAVVHGLPVIDLAEALASPTPSDLSKTISEIRDACRDWGFFQVVNHGVDAAVRERFEATARLFFALPLEEKRKVLRDEVNPLGYYDVEHTKNVRDWMEVFDYSPTGSLEIPASDDPLDEALLKKINQWPENPPEFKEACEEYVRQTEKLAVKLVELISLSLGLGADRLKGFFENETSFMRPALS</sequence>
<keyword evidence="6" id="KW-1185">Reference proteome</keyword>
<dbReference type="InterPro" id="IPR026992">
    <property type="entry name" value="DIOX_N"/>
</dbReference>
<reference evidence="5" key="1">
    <citation type="submission" date="2021-01" db="UniProtKB">
        <authorList>
            <consortium name="EnsemblPlants"/>
        </authorList>
    </citation>
    <scope>IDENTIFICATION</scope>
</reference>
<evidence type="ECO:0000256" key="2">
    <source>
        <dbReference type="ARBA" id="ARBA00023002"/>
    </source>
</evidence>
<dbReference type="SUPFAM" id="SSF51197">
    <property type="entry name" value="Clavaminate synthase-like"/>
    <property type="match status" value="1"/>
</dbReference>
<dbReference type="Gramene" id="Kaladp1000s0002.1.v1.1">
    <property type="protein sequence ID" value="Kaladp1000s0002.1.v1.1"/>
    <property type="gene ID" value="Kaladp1000s0002.v1.1"/>
</dbReference>
<dbReference type="InterPro" id="IPR027443">
    <property type="entry name" value="IPNS-like_sf"/>
</dbReference>
<proteinExistence type="predicted"/>
<protein>
    <recommendedName>
        <fullName evidence="4">Non-haem dioxygenase N-terminal domain-containing protein</fullName>
    </recommendedName>
</protein>
<dbReference type="AlphaFoldDB" id="A0A7N0VJG5"/>
<evidence type="ECO:0000259" key="4">
    <source>
        <dbReference type="Pfam" id="PF14226"/>
    </source>
</evidence>
<evidence type="ECO:0000313" key="6">
    <source>
        <dbReference type="Proteomes" id="UP000594263"/>
    </source>
</evidence>
<dbReference type="OMA" id="HNDSEEH"/>
<dbReference type="PANTHER" id="PTHR10209">
    <property type="entry name" value="OXIDOREDUCTASE, 2OG-FE II OXYGENASE FAMILY PROTEIN"/>
    <property type="match status" value="1"/>
</dbReference>
<accession>A0A7N0VJG5</accession>
<dbReference type="GO" id="GO:0016491">
    <property type="term" value="F:oxidoreductase activity"/>
    <property type="evidence" value="ECO:0007669"/>
    <property type="project" value="UniProtKB-KW"/>
</dbReference>
<keyword evidence="2" id="KW-0560">Oxidoreductase</keyword>
<dbReference type="GO" id="GO:0046872">
    <property type="term" value="F:metal ion binding"/>
    <property type="evidence" value="ECO:0007669"/>
    <property type="project" value="UniProtKB-KW"/>
</dbReference>
<keyword evidence="1" id="KW-0479">Metal-binding</keyword>
<name>A0A7N0VJG5_KALFE</name>
<dbReference type="Gene3D" id="2.60.120.330">
    <property type="entry name" value="B-lactam Antibiotic, Isopenicillin N Synthase, Chain"/>
    <property type="match status" value="1"/>
</dbReference>
<dbReference type="Proteomes" id="UP000594263">
    <property type="component" value="Unplaced"/>
</dbReference>
<keyword evidence="3" id="KW-0408">Iron</keyword>
<feature type="domain" description="Non-haem dioxygenase N-terminal" evidence="4">
    <location>
        <begin position="29"/>
        <end position="153"/>
    </location>
</feature>
<organism evidence="5 6">
    <name type="scientific">Kalanchoe fedtschenkoi</name>
    <name type="common">Lavender scallops</name>
    <name type="synonym">South American air plant</name>
    <dbReference type="NCBI Taxonomy" id="63787"/>
    <lineage>
        <taxon>Eukaryota</taxon>
        <taxon>Viridiplantae</taxon>
        <taxon>Streptophyta</taxon>
        <taxon>Embryophyta</taxon>
        <taxon>Tracheophyta</taxon>
        <taxon>Spermatophyta</taxon>
        <taxon>Magnoliopsida</taxon>
        <taxon>eudicotyledons</taxon>
        <taxon>Gunneridae</taxon>
        <taxon>Pentapetalae</taxon>
        <taxon>Saxifragales</taxon>
        <taxon>Crassulaceae</taxon>
        <taxon>Kalanchoe</taxon>
    </lineage>
</organism>
<dbReference type="Pfam" id="PF14226">
    <property type="entry name" value="DIOX_N"/>
    <property type="match status" value="1"/>
</dbReference>
<dbReference type="EnsemblPlants" id="Kaladp1000s0002.1.v1.1">
    <property type="protein sequence ID" value="Kaladp1000s0002.1.v1.1"/>
    <property type="gene ID" value="Kaladp1000s0002.v1.1"/>
</dbReference>